<protein>
    <submittedName>
        <fullName evidence="1">Uncharacterized protein</fullName>
    </submittedName>
</protein>
<dbReference type="InterPro" id="IPR045607">
    <property type="entry name" value="DUF6452"/>
</dbReference>
<reference evidence="1 2" key="1">
    <citation type="submission" date="2016-01" db="EMBL/GenBank/DDBJ databases">
        <title>The draft genome sequence of Aquimarina sp. RZW4-3-2.</title>
        <authorList>
            <person name="Wang Y."/>
        </authorList>
    </citation>
    <scope>NUCLEOTIDE SEQUENCE [LARGE SCALE GENOMIC DNA]</scope>
    <source>
        <strain evidence="1 2">RZW4-3-2</strain>
    </source>
</reference>
<name>A0A163B9Q7_9FLAO</name>
<sequence length="163" mass="18042">MINLNYSCERDDICTGDGTTPFLIIKFIDDDTQTEIKTPPELEVRALGDLGEGIDPVFPLPTLTDSIFIPLRTDMTTTGYEFVINSITTNDGTTPVPSNSDTINFTYTTDDEYVSSACGFKVNFRDFDGDLVIETGGANWIKNITVQTEDVTNEAEAHILIFH</sequence>
<proteinExistence type="predicted"/>
<evidence type="ECO:0000313" key="2">
    <source>
        <dbReference type="Proteomes" id="UP000076715"/>
    </source>
</evidence>
<keyword evidence="2" id="KW-1185">Reference proteome</keyword>
<organism evidence="1 2">
    <name type="scientific">Aquimarina aggregata</name>
    <dbReference type="NCBI Taxonomy" id="1642818"/>
    <lineage>
        <taxon>Bacteria</taxon>
        <taxon>Pseudomonadati</taxon>
        <taxon>Bacteroidota</taxon>
        <taxon>Flavobacteriia</taxon>
        <taxon>Flavobacteriales</taxon>
        <taxon>Flavobacteriaceae</taxon>
        <taxon>Aquimarina</taxon>
    </lineage>
</organism>
<dbReference type="Proteomes" id="UP000076715">
    <property type="component" value="Unassembled WGS sequence"/>
</dbReference>
<dbReference type="Pfam" id="PF20050">
    <property type="entry name" value="DUF6452"/>
    <property type="match status" value="1"/>
</dbReference>
<comment type="caution">
    <text evidence="1">The sequence shown here is derived from an EMBL/GenBank/DDBJ whole genome shotgun (WGS) entry which is preliminary data.</text>
</comment>
<evidence type="ECO:0000313" key="1">
    <source>
        <dbReference type="EMBL" id="KZS41163.1"/>
    </source>
</evidence>
<dbReference type="STRING" id="1642818.AWE51_23730"/>
<dbReference type="EMBL" id="LQRT01000007">
    <property type="protein sequence ID" value="KZS41163.1"/>
    <property type="molecule type" value="Genomic_DNA"/>
</dbReference>
<dbReference type="AlphaFoldDB" id="A0A163B9Q7"/>
<gene>
    <name evidence="1" type="ORF">AWE51_23730</name>
</gene>
<accession>A0A163B9Q7</accession>